<gene>
    <name evidence="4" type="ORF">QG404_06390</name>
</gene>
<keyword evidence="5" id="KW-1185">Reference proteome</keyword>
<dbReference type="PROSITE" id="PS50943">
    <property type="entry name" value="HTH_CROC1"/>
    <property type="match status" value="1"/>
</dbReference>
<dbReference type="PANTHER" id="PTHR46558:SF13">
    <property type="entry name" value="HTH-TYPE TRANSCRIPTIONAL REGULATOR IMMR"/>
    <property type="match status" value="1"/>
</dbReference>
<dbReference type="PANTHER" id="PTHR46558">
    <property type="entry name" value="TRACRIPTIONAL REGULATORY PROTEIN-RELATED-RELATED"/>
    <property type="match status" value="1"/>
</dbReference>
<dbReference type="EMBL" id="CP123759">
    <property type="protein sequence ID" value="WGO84502.1"/>
    <property type="molecule type" value="Genomic_DNA"/>
</dbReference>
<evidence type="ECO:0000256" key="2">
    <source>
        <dbReference type="SAM" id="Coils"/>
    </source>
</evidence>
<organism evidence="4 5">
    <name type="scientific">Arsenophonus apicola</name>
    <dbReference type="NCBI Taxonomy" id="2879119"/>
    <lineage>
        <taxon>Bacteria</taxon>
        <taxon>Pseudomonadati</taxon>
        <taxon>Pseudomonadota</taxon>
        <taxon>Gammaproteobacteria</taxon>
        <taxon>Enterobacterales</taxon>
        <taxon>Morganellaceae</taxon>
        <taxon>Arsenophonus</taxon>
    </lineage>
</organism>
<name>A0ABY8P5L5_9GAMM</name>
<reference evidence="4 5" key="1">
    <citation type="submission" date="2023-04" db="EMBL/GenBank/DDBJ databases">
        <title>Genome dynamics across the evolutionary transition to endosymbiosis.</title>
        <authorList>
            <person name="Siozios S."/>
            <person name="Nadal-Jimenez P."/>
            <person name="Azagi T."/>
            <person name="Sprong H."/>
            <person name="Frost C.L."/>
            <person name="Parratt S.R."/>
            <person name="Taylor G."/>
            <person name="Brettell L."/>
            <person name="Lew K.C."/>
            <person name="Croft L."/>
            <person name="King K.C."/>
            <person name="Brockhurst M.A."/>
            <person name="Hypsa V."/>
            <person name="Novakova E."/>
            <person name="Darby A.C."/>
            <person name="Hurst G.D.D."/>
        </authorList>
    </citation>
    <scope>NUCLEOTIDE SEQUENCE [LARGE SCALE GENOMIC DNA]</scope>
    <source>
        <strain evidence="5">aApi_AU</strain>
    </source>
</reference>
<sequence>MGIKSIGQRIRLRRKELQLTQKQLGKKVGVSHVAISQWEKEETEPNGDNLLSLADALMCTPEYIIRGTTSEKPIQCDNDTYKYSRLTKTEEKLLDMFNALTEDEQRNYLEEIAETRANLERIYKEMKEKEKKSKRAS</sequence>
<evidence type="ECO:0000313" key="4">
    <source>
        <dbReference type="EMBL" id="WGO84502.1"/>
    </source>
</evidence>
<evidence type="ECO:0000313" key="5">
    <source>
        <dbReference type="Proteomes" id="UP001231859"/>
    </source>
</evidence>
<proteinExistence type="predicted"/>
<evidence type="ECO:0000259" key="3">
    <source>
        <dbReference type="PROSITE" id="PS50943"/>
    </source>
</evidence>
<feature type="domain" description="HTH cro/C1-type" evidence="3">
    <location>
        <begin position="10"/>
        <end position="64"/>
    </location>
</feature>
<feature type="coiled-coil region" evidence="2">
    <location>
        <begin position="98"/>
        <end position="136"/>
    </location>
</feature>
<dbReference type="SMART" id="SM00530">
    <property type="entry name" value="HTH_XRE"/>
    <property type="match status" value="1"/>
</dbReference>
<protein>
    <submittedName>
        <fullName evidence="4">Helix-turn-helix domain-containing protein</fullName>
    </submittedName>
</protein>
<dbReference type="Pfam" id="PF01381">
    <property type="entry name" value="HTH_3"/>
    <property type="match status" value="1"/>
</dbReference>
<dbReference type="SUPFAM" id="SSF47413">
    <property type="entry name" value="lambda repressor-like DNA-binding domains"/>
    <property type="match status" value="1"/>
</dbReference>
<dbReference type="Proteomes" id="UP001231859">
    <property type="component" value="Chromosome"/>
</dbReference>
<accession>A0ABY8P5L5</accession>
<dbReference type="RefSeq" id="WP_280939505.1">
    <property type="nucleotide sequence ID" value="NZ_CP123759.1"/>
</dbReference>
<dbReference type="Gene3D" id="1.10.260.40">
    <property type="entry name" value="lambda repressor-like DNA-binding domains"/>
    <property type="match status" value="1"/>
</dbReference>
<dbReference type="InterPro" id="IPR001387">
    <property type="entry name" value="Cro/C1-type_HTH"/>
</dbReference>
<dbReference type="NCBIfam" id="NF007257">
    <property type="entry name" value="PRK09706.1"/>
    <property type="match status" value="1"/>
</dbReference>
<dbReference type="CDD" id="cd00093">
    <property type="entry name" value="HTH_XRE"/>
    <property type="match status" value="1"/>
</dbReference>
<keyword evidence="1" id="KW-0238">DNA-binding</keyword>
<keyword evidence="2" id="KW-0175">Coiled coil</keyword>
<dbReference type="InterPro" id="IPR010982">
    <property type="entry name" value="Lambda_DNA-bd_dom_sf"/>
</dbReference>
<evidence type="ECO:0000256" key="1">
    <source>
        <dbReference type="ARBA" id="ARBA00023125"/>
    </source>
</evidence>